<protein>
    <recommendedName>
        <fullName evidence="3">VOC domain-containing protein</fullName>
    </recommendedName>
</protein>
<evidence type="ECO:0000313" key="2">
    <source>
        <dbReference type="Proteomes" id="UP000252355"/>
    </source>
</evidence>
<dbReference type="SUPFAM" id="SSF54593">
    <property type="entry name" value="Glyoxalase/Bleomycin resistance protein/Dihydroxybiphenyl dioxygenase"/>
    <property type="match status" value="1"/>
</dbReference>
<dbReference type="Gene3D" id="3.10.180.10">
    <property type="entry name" value="2,3-Dihydroxybiphenyl 1,2-Dioxygenase, domain 1"/>
    <property type="match status" value="1"/>
</dbReference>
<sequence length="142" mass="15975">MVGVTPVGIVTSKPEESRQFYGRTMGIERVQVLRRLFMEGMEGVVMRLESPQLELLETETKVLERSVNQTIRREFRMILRPRDIGGVLHRLAQEGITPQTSPYGSFIFDDLNGISWEIKSGLSGIVYDNPLADIPGITPRAS</sequence>
<evidence type="ECO:0000313" key="1">
    <source>
        <dbReference type="EMBL" id="RCK81280.1"/>
    </source>
</evidence>
<dbReference type="EMBL" id="QOQW01000002">
    <property type="protein sequence ID" value="RCK81280.1"/>
    <property type="molecule type" value="Genomic_DNA"/>
</dbReference>
<dbReference type="InterPro" id="IPR029068">
    <property type="entry name" value="Glyas_Bleomycin-R_OHBP_Dase"/>
</dbReference>
<dbReference type="AlphaFoldDB" id="A0A367ZTA7"/>
<reference evidence="1 2" key="1">
    <citation type="submission" date="2018-05" db="EMBL/GenBank/DDBJ databases">
        <title>A metagenomic window into the 2 km-deep terrestrial subsurface aquifer revealed taxonomically and functionally diverse microbial community comprising novel uncultured bacterial lineages.</title>
        <authorList>
            <person name="Kadnikov V.V."/>
            <person name="Mardanov A.V."/>
            <person name="Beletsky A.V."/>
            <person name="Banks D."/>
            <person name="Pimenov N.V."/>
            <person name="Frank Y.A."/>
            <person name="Karnachuk O.V."/>
            <person name="Ravin N.V."/>
        </authorList>
    </citation>
    <scope>NUCLEOTIDE SEQUENCE [LARGE SCALE GENOMIC DNA]</scope>
    <source>
        <strain evidence="1">BY5</strain>
    </source>
</reference>
<organism evidence="1 2">
    <name type="scientific">Candidatus Ozemobacter sibiricus</name>
    <dbReference type="NCBI Taxonomy" id="2268124"/>
    <lineage>
        <taxon>Bacteria</taxon>
        <taxon>Candidatus Ozemobacteria</taxon>
        <taxon>Candidatus Ozemobacterales</taxon>
        <taxon>Candidatus Ozemobacteraceae</taxon>
        <taxon>Candidatus Ozemobacter</taxon>
    </lineage>
</organism>
<evidence type="ECO:0008006" key="3">
    <source>
        <dbReference type="Google" id="ProtNLM"/>
    </source>
</evidence>
<name>A0A367ZTA7_9BACT</name>
<comment type="caution">
    <text evidence="1">The sequence shown here is derived from an EMBL/GenBank/DDBJ whole genome shotgun (WGS) entry which is preliminary data.</text>
</comment>
<proteinExistence type="predicted"/>
<accession>A0A367ZTA7</accession>
<dbReference type="Proteomes" id="UP000252355">
    <property type="component" value="Unassembled WGS sequence"/>
</dbReference>
<gene>
    <name evidence="1" type="ORF">OZSIB_2149</name>
</gene>